<keyword evidence="1" id="KW-0812">Transmembrane</keyword>
<name>A0A6T6DEP8_9RHOD</name>
<feature type="transmembrane region" description="Helical" evidence="1">
    <location>
        <begin position="15"/>
        <end position="37"/>
    </location>
</feature>
<keyword evidence="1" id="KW-1133">Transmembrane helix</keyword>
<gene>
    <name evidence="2" type="ORF">CCAE0312_LOCUS9472</name>
    <name evidence="3" type="ORF">CCAE0312_LOCUS9473</name>
</gene>
<reference evidence="3" key="1">
    <citation type="submission" date="2021-01" db="EMBL/GenBank/DDBJ databases">
        <authorList>
            <person name="Corre E."/>
            <person name="Pelletier E."/>
            <person name="Niang G."/>
            <person name="Scheremetjew M."/>
            <person name="Finn R."/>
            <person name="Kale V."/>
            <person name="Holt S."/>
            <person name="Cochrane G."/>
            <person name="Meng A."/>
            <person name="Brown T."/>
            <person name="Cohen L."/>
        </authorList>
    </citation>
    <scope>NUCLEOTIDE SEQUENCE</scope>
    <source>
        <strain evidence="3">SAG 36.94</strain>
    </source>
</reference>
<dbReference type="AlphaFoldDB" id="A0A6T6DEP8"/>
<dbReference type="EMBL" id="HBGH01017118">
    <property type="protein sequence ID" value="CAD9237373.1"/>
    <property type="molecule type" value="Transcribed_RNA"/>
</dbReference>
<sequence length="113" mass="12311">MGGDLFQKTLVDSKLLFALFFLTPYCAVDTASLVGYASGAKDVSSSGFLPCRQLNQLIFRRSVGPAEDESCGKWGPSNFVFVTLFFFHGFLGVLGPLAHYPRMCTTIMGEPMA</sequence>
<protein>
    <submittedName>
        <fullName evidence="3">Uncharacterized protein</fullName>
    </submittedName>
</protein>
<keyword evidence="1" id="KW-0472">Membrane</keyword>
<evidence type="ECO:0000313" key="3">
    <source>
        <dbReference type="EMBL" id="CAD9237374.1"/>
    </source>
</evidence>
<dbReference type="EMBL" id="HBGH01017119">
    <property type="protein sequence ID" value="CAD9237374.1"/>
    <property type="molecule type" value="Transcribed_RNA"/>
</dbReference>
<feature type="transmembrane region" description="Helical" evidence="1">
    <location>
        <begin position="79"/>
        <end position="98"/>
    </location>
</feature>
<evidence type="ECO:0000256" key="1">
    <source>
        <dbReference type="SAM" id="Phobius"/>
    </source>
</evidence>
<evidence type="ECO:0000313" key="2">
    <source>
        <dbReference type="EMBL" id="CAD9237373.1"/>
    </source>
</evidence>
<proteinExistence type="predicted"/>
<accession>A0A6T6DEP8</accession>
<organism evidence="3">
    <name type="scientific">Compsopogon caeruleus</name>
    <dbReference type="NCBI Taxonomy" id="31354"/>
    <lineage>
        <taxon>Eukaryota</taxon>
        <taxon>Rhodophyta</taxon>
        <taxon>Compsopogonophyceae</taxon>
        <taxon>Compsopogonales</taxon>
        <taxon>Compsopogonaceae</taxon>
        <taxon>Compsopogon</taxon>
    </lineage>
</organism>